<gene>
    <name evidence="1" type="ORF">FP_0066</name>
</gene>
<protein>
    <submittedName>
        <fullName evidence="1">Uncharacterized protein</fullName>
    </submittedName>
</protein>
<keyword evidence="2" id="KW-1185">Reference proteome</keyword>
<dbReference type="Proteomes" id="UP000515626">
    <property type="component" value="Segment"/>
</dbReference>
<dbReference type="EMBL" id="MT682706">
    <property type="protein sequence ID" value="QLF80600.1"/>
    <property type="molecule type" value="Genomic_DNA"/>
</dbReference>
<sequence length="64" mass="7793">MIKQSDKFDIAHLINKFYERYPLEYFKTDEDRSFALGVFLSGAEIQRLGEYIVWDFEQEDEEDY</sequence>
<reference evidence="1 2" key="1">
    <citation type="submission" date="2020-06" db="EMBL/GenBank/DDBJ databases">
        <title>Complete genome sequences of eight phages infecting swine Enterotoxigenic Escherichia coli.</title>
        <authorList>
            <person name="Ferreira A."/>
            <person name="Oliveira H."/>
            <person name="Silva D."/>
            <person name="Almeida C."/>
            <person name="Burgan J."/>
            <person name="Azered J."/>
            <person name="Oliveira A."/>
        </authorList>
    </citation>
    <scope>NUCLEOTIDE SEQUENCE [LARGE SCALE GENOMIC DNA]</scope>
</reference>
<name>A0A7D5JCS1_9CAUD</name>
<evidence type="ECO:0000313" key="2">
    <source>
        <dbReference type="Proteomes" id="UP000515626"/>
    </source>
</evidence>
<evidence type="ECO:0000313" key="1">
    <source>
        <dbReference type="EMBL" id="QLF80600.1"/>
    </source>
</evidence>
<accession>A0A7D5JCS1</accession>
<proteinExistence type="predicted"/>
<organism evidence="1 2">
    <name type="scientific">Escherichia phage vB_EcoS_FP</name>
    <dbReference type="NCBI Taxonomy" id="2750857"/>
    <lineage>
        <taxon>Viruses</taxon>
        <taxon>Duplodnaviria</taxon>
        <taxon>Heunggongvirae</taxon>
        <taxon>Uroviricota</taxon>
        <taxon>Caudoviricetes</taxon>
        <taxon>Drexlerviridae</taxon>
        <taxon>Braunvirinae</taxon>
        <taxon>Veterinaerplatzvirus</taxon>
        <taxon>Veterinaerplatzvirus FP</taxon>
    </lineage>
</organism>